<dbReference type="SUPFAM" id="SSF88659">
    <property type="entry name" value="Sigma3 and sigma4 domains of RNA polymerase sigma factors"/>
    <property type="match status" value="1"/>
</dbReference>
<evidence type="ECO:0000313" key="2">
    <source>
        <dbReference type="EMBL" id="QCP34277.1"/>
    </source>
</evidence>
<dbReference type="InterPro" id="IPR013324">
    <property type="entry name" value="RNA_pol_sigma_r3/r4-like"/>
</dbReference>
<dbReference type="Pfam" id="PF04545">
    <property type="entry name" value="Sigma70_r4"/>
    <property type="match status" value="1"/>
</dbReference>
<gene>
    <name evidence="2" type="ORF">AR1Y2_0823</name>
</gene>
<dbReference type="AlphaFoldDB" id="A0A4P8ICM7"/>
<evidence type="ECO:0000313" key="3">
    <source>
        <dbReference type="Proteomes" id="UP000298653"/>
    </source>
</evidence>
<dbReference type="GO" id="GO:0003700">
    <property type="term" value="F:DNA-binding transcription factor activity"/>
    <property type="evidence" value="ECO:0007669"/>
    <property type="project" value="InterPro"/>
</dbReference>
<proteinExistence type="predicted"/>
<evidence type="ECO:0000259" key="1">
    <source>
        <dbReference type="Pfam" id="PF04545"/>
    </source>
</evidence>
<dbReference type="Proteomes" id="UP000298653">
    <property type="component" value="Chromosome"/>
</dbReference>
<keyword evidence="3" id="KW-1185">Reference proteome</keyword>
<dbReference type="EMBL" id="CP040058">
    <property type="protein sequence ID" value="QCP34277.1"/>
    <property type="molecule type" value="Genomic_DNA"/>
</dbReference>
<feature type="domain" description="RNA polymerase sigma-70 region 4" evidence="1">
    <location>
        <begin position="100"/>
        <end position="134"/>
    </location>
</feature>
<dbReference type="KEGG" id="arf:AR1Y2_0823"/>
<dbReference type="RefSeq" id="WP_137327841.1">
    <property type="nucleotide sequence ID" value="NZ_CP040058.1"/>
</dbReference>
<dbReference type="InterPro" id="IPR007630">
    <property type="entry name" value="RNA_pol_sigma70_r4"/>
</dbReference>
<reference evidence="2 3" key="1">
    <citation type="submission" date="2019-05" db="EMBL/GenBank/DDBJ databases">
        <title>Complete genome sequencing of Anaerostipes rhamnosivorans.</title>
        <authorList>
            <person name="Bui T.P.N."/>
            <person name="de Vos W.M."/>
        </authorList>
    </citation>
    <scope>NUCLEOTIDE SEQUENCE [LARGE SCALE GENOMIC DNA]</scope>
    <source>
        <strain evidence="2 3">1y2</strain>
    </source>
</reference>
<name>A0A4P8ICM7_9FIRM</name>
<protein>
    <recommendedName>
        <fullName evidence="1">RNA polymerase sigma-70 region 4 domain-containing protein</fullName>
    </recommendedName>
</protein>
<dbReference type="OrthoDB" id="2063655at2"/>
<organism evidence="2 3">
    <name type="scientific">Anaerostipes rhamnosivorans</name>
    <dbReference type="NCBI Taxonomy" id="1229621"/>
    <lineage>
        <taxon>Bacteria</taxon>
        <taxon>Bacillati</taxon>
        <taxon>Bacillota</taxon>
        <taxon>Clostridia</taxon>
        <taxon>Lachnospirales</taxon>
        <taxon>Lachnospiraceae</taxon>
        <taxon>Anaerostipes</taxon>
    </lineage>
</organism>
<sequence>MTKKKLKQHGALKREIDLIDKKLDQLYDRQKNIPTVLGKVKGSSPEFPYIETRPTVYMDEPGESDQIKKLIRMKTSRKITAMGAVLEIEEFIAAIPDSTARQIFEMTFLEEKKQQEVADQVGYSRSRISQIISEYLKD</sequence>
<dbReference type="Gene3D" id="1.20.140.160">
    <property type="match status" value="1"/>
</dbReference>
<accession>A0A4P8ICM7</accession>
<dbReference type="GO" id="GO:0006352">
    <property type="term" value="P:DNA-templated transcription initiation"/>
    <property type="evidence" value="ECO:0007669"/>
    <property type="project" value="InterPro"/>
</dbReference>